<dbReference type="InterPro" id="IPR011050">
    <property type="entry name" value="Pectin_lyase_fold/virulence"/>
</dbReference>
<feature type="domain" description="Filamentous haemagglutinin FhaB/tRNA nuclease CdiA-like TPS" evidence="2">
    <location>
        <begin position="28"/>
        <end position="144"/>
    </location>
</feature>
<protein>
    <submittedName>
        <fullName evidence="3">S-layer family protein</fullName>
    </submittedName>
</protein>
<dbReference type="Gene3D" id="2.160.20.10">
    <property type="entry name" value="Single-stranded right-handed beta-helix, Pectin lyase-like"/>
    <property type="match status" value="2"/>
</dbReference>
<dbReference type="AlphaFoldDB" id="A0AAP5M9F6"/>
<sequence length="973" mass="98019">MKPLCISLGLLNAILVGGMLLPAMAQVTSDATTKTIVNTSGSNYTIINGIEKGNNLFHSFSNFSVPTGGSATFDLVNTPNITNIFSRVTGANVSNIDGLIRTVNSTNPVSLFLMNPSGIVFGKNAVLNIGGSFVGTTASSIKFSDGSEFRAVNSGTTPLLTVSVPIGLQMGSAASQIQVQGKGNDGIVPTNNLGIIASPGKTFALVGGGITFTGGVITAPMGRIEVGAVGSGTVSLTPTPTGWQLGYAQVADFGSINFTQGSSLWNPYPMGNPFGGIQVVGKDITLNQSQIAAATAGTQQGGDITVNAARSLYLGGVNANAQAPSAWIVNQVAPGATGNGGAVNIQTGQLTLKDGAGIETLSLGAGAAGKVQVQADTITVTGAIASKSPLAFSGSSTSRIASETYGSGNGGDVTVAAGKLTLDDSGIVGTTVFPGATGKGGNILVDVADEIKATGVSPVSLTASGINAYSFGIGNSGNVRVNAGSLNFLDGGTIYTFTSRLAGIPGTGIGNGGDVTVVAREGINIVGTSPISPTLTSSIGSFTTGFGNSGNLSVTTPLLSMQDGATLTTITVPLIGSFGDPSRSNYLGNSGNISLNVGERLTISGINEFTLVSTFVGSATYSKGKAGDVTIQTNQLQVLDAGAIANITGGAGDAGALTIRANDILVEGKNINTSAIGAGAPIPVEAARQFYGLPKAPTGNIGVLNIDTHQLTVRDGGRVTVTHEGTGSAGHLNIEADSIWLDTGNISATTASGKGGNINLVVKNSLVSRHGSKITAEVGGSGDGGNITISVPVIVGLENSDIIANAVNGNGGNIQISTQGIFGLEPRNQLTPESDITASSQFGVNGTVDIHNFGVDPSSGLVILPTNVTDSSQQIAAGCSNTNASRFVATGRGGVPQNPVQEVRSDNTWFDTRDISAFGKNSPVSVQIPSSSEVLVQATSWHRNAEGKIELVAEKSPTQMQQLSLTCAAVRQR</sequence>
<gene>
    <name evidence="3" type="ORF">G7B40_008630</name>
</gene>
<dbReference type="EMBL" id="JAALHA020000003">
    <property type="protein sequence ID" value="MDR9894633.1"/>
    <property type="molecule type" value="Genomic_DNA"/>
</dbReference>
<evidence type="ECO:0000313" key="3">
    <source>
        <dbReference type="EMBL" id="MDR9894633.1"/>
    </source>
</evidence>
<dbReference type="Proteomes" id="UP000667802">
    <property type="component" value="Unassembled WGS sequence"/>
</dbReference>
<evidence type="ECO:0000259" key="2">
    <source>
        <dbReference type="SMART" id="SM00912"/>
    </source>
</evidence>
<dbReference type="RefSeq" id="WP_208343216.1">
    <property type="nucleotide sequence ID" value="NZ_CAWQFN010000274.1"/>
</dbReference>
<comment type="caution">
    <text evidence="3">The sequence shown here is derived from an EMBL/GenBank/DDBJ whole genome shotgun (WGS) entry which is preliminary data.</text>
</comment>
<evidence type="ECO:0000256" key="1">
    <source>
        <dbReference type="SAM" id="SignalP"/>
    </source>
</evidence>
<dbReference type="SMART" id="SM00912">
    <property type="entry name" value="Haemagg_act"/>
    <property type="match status" value="1"/>
</dbReference>
<organism evidence="3 4">
    <name type="scientific">Aetokthonos hydrillicola Thurmond2011</name>
    <dbReference type="NCBI Taxonomy" id="2712845"/>
    <lineage>
        <taxon>Bacteria</taxon>
        <taxon>Bacillati</taxon>
        <taxon>Cyanobacteriota</taxon>
        <taxon>Cyanophyceae</taxon>
        <taxon>Nostocales</taxon>
        <taxon>Hapalosiphonaceae</taxon>
        <taxon>Aetokthonos</taxon>
    </lineage>
</organism>
<keyword evidence="4" id="KW-1185">Reference proteome</keyword>
<keyword evidence="1" id="KW-0732">Signal</keyword>
<dbReference type="Pfam" id="PF05860">
    <property type="entry name" value="TPS"/>
    <property type="match status" value="1"/>
</dbReference>
<dbReference type="SUPFAM" id="SSF51126">
    <property type="entry name" value="Pectin lyase-like"/>
    <property type="match status" value="2"/>
</dbReference>
<proteinExistence type="predicted"/>
<dbReference type="InterPro" id="IPR008638">
    <property type="entry name" value="FhaB/CdiA-like_TPS"/>
</dbReference>
<dbReference type="NCBIfam" id="TIGR01901">
    <property type="entry name" value="adhes_NPXG"/>
    <property type="match status" value="1"/>
</dbReference>
<feature type="chain" id="PRO_5042974901" evidence="1">
    <location>
        <begin position="26"/>
        <end position="973"/>
    </location>
</feature>
<feature type="signal peptide" evidence="1">
    <location>
        <begin position="1"/>
        <end position="25"/>
    </location>
</feature>
<name>A0AAP5M9F6_9CYAN</name>
<reference evidence="4" key="1">
    <citation type="journal article" date="2021" name="Science">
        <title>Hunting the eagle killer: A cyanobacterial neurotoxin causes vacuolar myelinopathy.</title>
        <authorList>
            <person name="Breinlinger S."/>
            <person name="Phillips T.J."/>
            <person name="Haram B.N."/>
            <person name="Mares J."/>
            <person name="Martinez Yerena J.A."/>
            <person name="Hrouzek P."/>
            <person name="Sobotka R."/>
            <person name="Henderson W.M."/>
            <person name="Schmieder P."/>
            <person name="Williams S.M."/>
            <person name="Lauderdale J.D."/>
            <person name="Wilde H.D."/>
            <person name="Gerrin W."/>
            <person name="Kust A."/>
            <person name="Washington J.W."/>
            <person name="Wagner C."/>
            <person name="Geier B."/>
            <person name="Liebeke M."/>
            <person name="Enke H."/>
            <person name="Niedermeyer T.H.J."/>
            <person name="Wilde S.B."/>
        </authorList>
    </citation>
    <scope>NUCLEOTIDE SEQUENCE [LARGE SCALE GENOMIC DNA]</scope>
    <source>
        <strain evidence="4">Thurmond2011</strain>
    </source>
</reference>
<accession>A0AAP5M9F6</accession>
<dbReference type="InterPro" id="IPR012334">
    <property type="entry name" value="Pectin_lyas_fold"/>
</dbReference>
<evidence type="ECO:0000313" key="4">
    <source>
        <dbReference type="Proteomes" id="UP000667802"/>
    </source>
</evidence>